<dbReference type="SUPFAM" id="SSF49899">
    <property type="entry name" value="Concanavalin A-like lectins/glucanases"/>
    <property type="match status" value="1"/>
</dbReference>
<dbReference type="InterPro" id="IPR013083">
    <property type="entry name" value="Znf_RING/FYVE/PHD"/>
</dbReference>
<dbReference type="PANTHER" id="PTHR25465:SF31">
    <property type="entry name" value="RING-TYPE DOMAIN-CONTAINING PROTEIN"/>
    <property type="match status" value="1"/>
</dbReference>
<dbReference type="InterPro" id="IPR013320">
    <property type="entry name" value="ConA-like_dom_sf"/>
</dbReference>
<dbReference type="PANTHER" id="PTHR25465">
    <property type="entry name" value="B-BOX DOMAIN CONTAINING"/>
    <property type="match status" value="1"/>
</dbReference>
<feature type="domain" description="B30.2/SPRY" evidence="8">
    <location>
        <begin position="383"/>
        <end position="578"/>
    </location>
</feature>
<dbReference type="Gene3D" id="3.30.40.10">
    <property type="entry name" value="Zinc/RING finger domain, C3HC4 (zinc finger)"/>
    <property type="match status" value="1"/>
</dbReference>
<protein>
    <submittedName>
        <fullName evidence="9">E3 ubiquitin/ISG15 ligase TRIM25-like</fullName>
    </submittedName>
</protein>
<dbReference type="PRINTS" id="PR01407">
    <property type="entry name" value="BUTYPHLNCDUF"/>
</dbReference>
<dbReference type="AlphaFoldDB" id="A0AAD8FSX2"/>
<dbReference type="InterPro" id="IPR003877">
    <property type="entry name" value="SPRY_dom"/>
</dbReference>
<name>A0AAD8FSX2_ACIOX</name>
<evidence type="ECO:0000313" key="10">
    <source>
        <dbReference type="Proteomes" id="UP001230051"/>
    </source>
</evidence>
<dbReference type="InterPro" id="IPR001870">
    <property type="entry name" value="B30.2/SPRY"/>
</dbReference>
<dbReference type="InterPro" id="IPR006574">
    <property type="entry name" value="PRY"/>
</dbReference>
<keyword evidence="1" id="KW-0399">Innate immunity</keyword>
<accession>A0AAD8FSX2</accession>
<keyword evidence="4" id="KW-0862">Zinc</keyword>
<organism evidence="9 10">
    <name type="scientific">Acipenser oxyrinchus oxyrinchus</name>
    <dbReference type="NCBI Taxonomy" id="40147"/>
    <lineage>
        <taxon>Eukaryota</taxon>
        <taxon>Metazoa</taxon>
        <taxon>Chordata</taxon>
        <taxon>Craniata</taxon>
        <taxon>Vertebrata</taxon>
        <taxon>Euteleostomi</taxon>
        <taxon>Actinopterygii</taxon>
        <taxon>Chondrostei</taxon>
        <taxon>Acipenseriformes</taxon>
        <taxon>Acipenseridae</taxon>
        <taxon>Acipenser</taxon>
    </lineage>
</organism>
<proteinExistence type="predicted"/>
<dbReference type="InterPro" id="IPR043136">
    <property type="entry name" value="B30.2/SPRY_sf"/>
</dbReference>
<dbReference type="SUPFAM" id="SSF57850">
    <property type="entry name" value="RING/U-box"/>
    <property type="match status" value="1"/>
</dbReference>
<dbReference type="Proteomes" id="UP001230051">
    <property type="component" value="Unassembled WGS sequence"/>
</dbReference>
<evidence type="ECO:0000256" key="1">
    <source>
        <dbReference type="ARBA" id="ARBA00022588"/>
    </source>
</evidence>
<evidence type="ECO:0000259" key="7">
    <source>
        <dbReference type="PROSITE" id="PS50089"/>
    </source>
</evidence>
<dbReference type="InterPro" id="IPR027370">
    <property type="entry name" value="Znf-RING_euk"/>
</dbReference>
<sequence>MAYSNPQSLFQEELSCPVCLQLFSEPAVLPCGHNFCASCIEGVIEQEAGRGQHTCPECLSEYKGKAALQRNFQLCSIVEGFKASESPSSPVLCDMCLETPHPAVRTCLKCEISMCALHLKPHLEKKTFESHALVEPTSDLGINACPVYEDVGNFGCSEGKSCACISCTIKGKLKKKNLRKTCSEMKGGLQSKIKIMTEKLNLSQSFLEKGRIHGTSVKAASVENGNADHPELKVDLESEILKKIHLAESLLQKGEKNKASVKVSSAELKRNVSGLFDRIAQLVCTYKEKMLNMIEEEQCYLVGSLERSTDYITKQQHLCKEIQQQGDSILAETDQFQFIQKYQQIQTKLKAALETPLNEKDVTSQAMHNKKLLESLERTFVEFQAEIRESRQDLKVLIYPSELTLDPHTAHCSLSLSEDLKTVRYTATKQPYPQLPERFDHWRQVLCFQGFSSGEHYWEVDAGEGFWHVGICYRSMARKGSGTDSKLGCNKASWTVELHGKLCAWHKNVCTRLEVSTQPARLGVHLNYDAGTLTFLNVSDKQTHLHTFRARFTEPVYPAFWIQSGTATSWITVRSTTDRDFRTYANIN</sequence>
<dbReference type="InterPro" id="IPR051051">
    <property type="entry name" value="E3_ubiq-ligase_TRIM/RNF"/>
</dbReference>
<keyword evidence="3 6" id="KW-0863">Zinc-finger</keyword>
<dbReference type="PROSITE" id="PS50188">
    <property type="entry name" value="B302_SPRY"/>
    <property type="match status" value="1"/>
</dbReference>
<dbReference type="GO" id="GO:0045087">
    <property type="term" value="P:innate immune response"/>
    <property type="evidence" value="ECO:0007669"/>
    <property type="project" value="UniProtKB-KW"/>
</dbReference>
<dbReference type="EMBL" id="JAGXEW010000045">
    <property type="protein sequence ID" value="KAK1152746.1"/>
    <property type="molecule type" value="Genomic_DNA"/>
</dbReference>
<evidence type="ECO:0000256" key="6">
    <source>
        <dbReference type="PROSITE-ProRule" id="PRU00175"/>
    </source>
</evidence>
<comment type="caution">
    <text evidence="9">The sequence shown here is derived from an EMBL/GenBank/DDBJ whole genome shotgun (WGS) entry which is preliminary data.</text>
</comment>
<dbReference type="GO" id="GO:0008270">
    <property type="term" value="F:zinc ion binding"/>
    <property type="evidence" value="ECO:0007669"/>
    <property type="project" value="UniProtKB-KW"/>
</dbReference>
<evidence type="ECO:0000313" key="9">
    <source>
        <dbReference type="EMBL" id="KAK1152746.1"/>
    </source>
</evidence>
<dbReference type="GO" id="GO:0016874">
    <property type="term" value="F:ligase activity"/>
    <property type="evidence" value="ECO:0007669"/>
    <property type="project" value="UniProtKB-KW"/>
</dbReference>
<dbReference type="InterPro" id="IPR017907">
    <property type="entry name" value="Znf_RING_CS"/>
</dbReference>
<dbReference type="Pfam" id="PF00622">
    <property type="entry name" value="SPRY"/>
    <property type="match status" value="1"/>
</dbReference>
<keyword evidence="9" id="KW-0436">Ligase</keyword>
<gene>
    <name evidence="9" type="primary">TRIM25</name>
    <name evidence="9" type="ORF">AOXY_G30849</name>
</gene>
<dbReference type="Pfam" id="PF13445">
    <property type="entry name" value="zf-RING_UBOX"/>
    <property type="match status" value="1"/>
</dbReference>
<keyword evidence="10" id="KW-1185">Reference proteome</keyword>
<dbReference type="InterPro" id="IPR001841">
    <property type="entry name" value="Znf_RING"/>
</dbReference>
<dbReference type="SMART" id="SM00184">
    <property type="entry name" value="RING"/>
    <property type="match status" value="1"/>
</dbReference>
<evidence type="ECO:0000256" key="4">
    <source>
        <dbReference type="ARBA" id="ARBA00022833"/>
    </source>
</evidence>
<evidence type="ECO:0000256" key="5">
    <source>
        <dbReference type="ARBA" id="ARBA00022859"/>
    </source>
</evidence>
<dbReference type="PROSITE" id="PS00518">
    <property type="entry name" value="ZF_RING_1"/>
    <property type="match status" value="1"/>
</dbReference>
<dbReference type="SMART" id="SM00449">
    <property type="entry name" value="SPRY"/>
    <property type="match status" value="1"/>
</dbReference>
<keyword evidence="5" id="KW-0391">Immunity</keyword>
<dbReference type="InterPro" id="IPR003879">
    <property type="entry name" value="Butyrophylin_SPRY"/>
</dbReference>
<dbReference type="PROSITE" id="PS50089">
    <property type="entry name" value="ZF_RING_2"/>
    <property type="match status" value="1"/>
</dbReference>
<dbReference type="GO" id="GO:0005737">
    <property type="term" value="C:cytoplasm"/>
    <property type="evidence" value="ECO:0007669"/>
    <property type="project" value="UniProtKB-ARBA"/>
</dbReference>
<dbReference type="Pfam" id="PF13765">
    <property type="entry name" value="PRY"/>
    <property type="match status" value="1"/>
</dbReference>
<keyword evidence="2" id="KW-0479">Metal-binding</keyword>
<dbReference type="Gene3D" id="2.60.120.920">
    <property type="match status" value="1"/>
</dbReference>
<dbReference type="SMART" id="SM00589">
    <property type="entry name" value="PRY"/>
    <property type="match status" value="1"/>
</dbReference>
<dbReference type="Gene3D" id="4.10.830.40">
    <property type="match status" value="1"/>
</dbReference>
<feature type="domain" description="RING-type" evidence="7">
    <location>
        <begin position="16"/>
        <end position="58"/>
    </location>
</feature>
<reference evidence="9" key="1">
    <citation type="submission" date="2022-02" db="EMBL/GenBank/DDBJ databases">
        <title>Atlantic sturgeon de novo genome assembly.</title>
        <authorList>
            <person name="Stock M."/>
            <person name="Klopp C."/>
            <person name="Guiguen Y."/>
            <person name="Cabau C."/>
            <person name="Parinello H."/>
            <person name="Santidrian Yebra-Pimentel E."/>
            <person name="Kuhl H."/>
            <person name="Dirks R.P."/>
            <person name="Guessner J."/>
            <person name="Wuertz S."/>
            <person name="Du K."/>
            <person name="Schartl M."/>
        </authorList>
    </citation>
    <scope>NUCLEOTIDE SEQUENCE</scope>
    <source>
        <strain evidence="9">STURGEONOMICS-FGT-2020</strain>
        <tissue evidence="9">Whole blood</tissue>
    </source>
</reference>
<evidence type="ECO:0000259" key="8">
    <source>
        <dbReference type="PROSITE" id="PS50188"/>
    </source>
</evidence>
<evidence type="ECO:0000256" key="3">
    <source>
        <dbReference type="ARBA" id="ARBA00022771"/>
    </source>
</evidence>
<evidence type="ECO:0000256" key="2">
    <source>
        <dbReference type="ARBA" id="ARBA00022723"/>
    </source>
</evidence>